<dbReference type="InterPro" id="IPR000403">
    <property type="entry name" value="PI3/4_kinase_cat_dom"/>
</dbReference>
<dbReference type="PANTHER" id="PTHR10048:SF7">
    <property type="entry name" value="PHOSPHATIDYLINOSITOL 3-KINASE CATALYTIC SUBUNIT TYPE 3"/>
    <property type="match status" value="1"/>
</dbReference>
<dbReference type="FunFam" id="3.30.1010.10:FF:000016">
    <property type="entry name" value="Phosphatidylinositol 3-kinase catalytic subunit type 3"/>
    <property type="match status" value="1"/>
</dbReference>
<dbReference type="GO" id="GO:0005524">
    <property type="term" value="F:ATP binding"/>
    <property type="evidence" value="ECO:0007669"/>
    <property type="project" value="UniProtKB-KW"/>
</dbReference>
<dbReference type="PROSITE" id="PS51545">
    <property type="entry name" value="PIK_HELICAL"/>
    <property type="match status" value="1"/>
</dbReference>
<dbReference type="Gene3D" id="3.30.1010.10">
    <property type="entry name" value="Phosphatidylinositol 3-kinase Catalytic Subunit, Chain A, domain 4"/>
    <property type="match status" value="1"/>
</dbReference>
<dbReference type="FunFam" id="1.10.1070.11:FF:000002">
    <property type="entry name" value="Phosphatidylinositol 3-kinase catalytic subunit type 3"/>
    <property type="match status" value="1"/>
</dbReference>
<dbReference type="InterPro" id="IPR036940">
    <property type="entry name" value="PI3/4_kinase_cat_sf"/>
</dbReference>
<dbReference type="GO" id="GO:0016020">
    <property type="term" value="C:membrane"/>
    <property type="evidence" value="ECO:0000318"/>
    <property type="project" value="GO_Central"/>
</dbReference>
<feature type="non-terminal residue" evidence="11">
    <location>
        <position position="571"/>
    </location>
</feature>
<dbReference type="GO" id="GO:0000407">
    <property type="term" value="C:phagophore assembly site"/>
    <property type="evidence" value="ECO:0000318"/>
    <property type="project" value="GO_Central"/>
</dbReference>
<dbReference type="GO" id="GO:0000425">
    <property type="term" value="P:pexophagy"/>
    <property type="evidence" value="ECO:0000318"/>
    <property type="project" value="GO_Central"/>
</dbReference>
<dbReference type="InterPro" id="IPR015433">
    <property type="entry name" value="PI3/4_kinase"/>
</dbReference>
<proteinExistence type="predicted"/>
<dbReference type="OMA" id="LIPRWES"/>
<dbReference type="GO" id="GO:0000045">
    <property type="term" value="P:autophagosome assembly"/>
    <property type="evidence" value="ECO:0000318"/>
    <property type="project" value="GO_Central"/>
</dbReference>
<dbReference type="InParanoid" id="B8CAM6"/>
<dbReference type="GO" id="GO:0034272">
    <property type="term" value="C:phosphatidylinositol 3-kinase complex, class III, type II"/>
    <property type="evidence" value="ECO:0000318"/>
    <property type="project" value="GO_Central"/>
</dbReference>
<comment type="subcellular location">
    <subcellularLocation>
        <location evidence="1">Endomembrane system</location>
        <topology evidence="1">Peripheral membrane protein</topology>
    </subcellularLocation>
</comment>
<dbReference type="GO" id="GO:0048015">
    <property type="term" value="P:phosphatidylinositol-mediated signaling"/>
    <property type="evidence" value="ECO:0000318"/>
    <property type="project" value="GO_Central"/>
</dbReference>
<dbReference type="SMART" id="SM00145">
    <property type="entry name" value="PI3Ka"/>
    <property type="match status" value="1"/>
</dbReference>
<protein>
    <recommendedName>
        <fullName evidence="2">phosphatidylinositol 3-kinase</fullName>
        <ecNumber evidence="2">2.7.1.137</ecNumber>
    </recommendedName>
</protein>
<reference evidence="11 12" key="2">
    <citation type="journal article" date="2008" name="Nature">
        <title>The Phaeodactylum genome reveals the evolutionary history of diatom genomes.</title>
        <authorList>
            <person name="Bowler C."/>
            <person name="Allen A.E."/>
            <person name="Badger J.H."/>
            <person name="Grimwood J."/>
            <person name="Jabbari K."/>
            <person name="Kuo A."/>
            <person name="Maheswari U."/>
            <person name="Martens C."/>
            <person name="Maumus F."/>
            <person name="Otillar R.P."/>
            <person name="Rayko E."/>
            <person name="Salamov A."/>
            <person name="Vandepoele K."/>
            <person name="Beszteri B."/>
            <person name="Gruber A."/>
            <person name="Heijde M."/>
            <person name="Katinka M."/>
            <person name="Mock T."/>
            <person name="Valentin K."/>
            <person name="Verret F."/>
            <person name="Berges J.A."/>
            <person name="Brownlee C."/>
            <person name="Cadoret J.P."/>
            <person name="Chiovitti A."/>
            <person name="Choi C.J."/>
            <person name="Coesel S."/>
            <person name="De Martino A."/>
            <person name="Detter J.C."/>
            <person name="Durkin C."/>
            <person name="Falciatore A."/>
            <person name="Fournet J."/>
            <person name="Haruta M."/>
            <person name="Huysman M.J."/>
            <person name="Jenkins B.D."/>
            <person name="Jiroutova K."/>
            <person name="Jorgensen R.E."/>
            <person name="Joubert Y."/>
            <person name="Kaplan A."/>
            <person name="Kroger N."/>
            <person name="Kroth P.G."/>
            <person name="La Roche J."/>
            <person name="Lindquist E."/>
            <person name="Lommer M."/>
            <person name="Martin-Jezequel V."/>
            <person name="Lopez P.J."/>
            <person name="Lucas S."/>
            <person name="Mangogna M."/>
            <person name="McGinnis K."/>
            <person name="Medlin L.K."/>
            <person name="Montsant A."/>
            <person name="Oudot-Le Secq M.P."/>
            <person name="Napoli C."/>
            <person name="Obornik M."/>
            <person name="Parker M.S."/>
            <person name="Petit J.L."/>
            <person name="Porcel B.M."/>
            <person name="Poulsen N."/>
            <person name="Robison M."/>
            <person name="Rychlewski L."/>
            <person name="Rynearson T.A."/>
            <person name="Schmutz J."/>
            <person name="Shapiro H."/>
            <person name="Siaut M."/>
            <person name="Stanley M."/>
            <person name="Sussman M.R."/>
            <person name="Taylor A.R."/>
            <person name="Vardi A."/>
            <person name="von Dassow P."/>
            <person name="Vyverman W."/>
            <person name="Willis A."/>
            <person name="Wyrwicz L.S."/>
            <person name="Rokhsar D.S."/>
            <person name="Weissenbach J."/>
            <person name="Armbrust E.V."/>
            <person name="Green B.R."/>
            <person name="Van de Peer Y."/>
            <person name="Grigoriev I.V."/>
        </authorList>
    </citation>
    <scope>NUCLEOTIDE SEQUENCE [LARGE SCALE GENOMIC DNA]</scope>
    <source>
        <strain evidence="11 12">CCMP1335</strain>
    </source>
</reference>
<dbReference type="GO" id="GO:0016303">
    <property type="term" value="F:1-phosphatidylinositol-3-kinase activity"/>
    <property type="evidence" value="ECO:0000318"/>
    <property type="project" value="GO_Central"/>
</dbReference>
<dbReference type="InterPro" id="IPR001263">
    <property type="entry name" value="PI3K_accessory_dom"/>
</dbReference>
<dbReference type="PaxDb" id="35128-Thaps36937"/>
<evidence type="ECO:0000256" key="8">
    <source>
        <dbReference type="SAM" id="Phobius"/>
    </source>
</evidence>
<sequence>DNPAQDKYRILAHDLIRGLVDPGLKPDRVQRSRLERIVGSPSYHLSTEEKDLLWRFRFSLVDNRRALTKFLLAVDWSVESEVVQAQALLEQWRKRSPIEVTDALKLLGRNVAFQTSLVRSYAIETLSGAPDEELRLYFLQLVQALKYEEDVSETGVNKSTKASSLAMFLIERASRNIELANFLFWYVCCVVTCEGVILVFVNGGSIISTSNKAPDDSAISLWELLTHQERFISGIMDCQKASLVVRGKKDAKETNLREALESFKSIPHAVPLPSAPHIFVKGVYPESVRMFKSALYPAVVDFPEKDLGLFKVMIKTGDDLRQDQLVIMMIQLMDRLLKRGTLDLCLKPYSILAMPNNAGLVEFVEKSIPVSQILSNNNNSIMTYFQHVAPQEGARHSVKPDVLHTYIRSCAGYCVLTYLLGVGDRHLDNIMIQPSGHFFHIDFGFIFGRDPKPLPPAFRLTKEMVDGMGGTESKEYRQFCSLACQAFNVLRKSAGLVLNLLNLMSEAGIEDLSNNPSADATGIISKLEDRFKLELTDEQAESYFLGLISESLSALAPRVMEMFHQLSVARR</sequence>
<evidence type="ECO:0000256" key="1">
    <source>
        <dbReference type="ARBA" id="ARBA00004184"/>
    </source>
</evidence>
<dbReference type="InterPro" id="IPR057756">
    <property type="entry name" value="PI3-kinase_type3/VPS34_cat"/>
</dbReference>
<dbReference type="Pfam" id="PF00613">
    <property type="entry name" value="PI3Ka"/>
    <property type="match status" value="1"/>
</dbReference>
<dbReference type="Gene3D" id="1.25.40.70">
    <property type="entry name" value="Phosphatidylinositol 3-kinase, accessory domain (PIK)"/>
    <property type="match status" value="1"/>
</dbReference>
<dbReference type="HOGENOM" id="CLU_004869_2_0_1"/>
<dbReference type="eggNOG" id="KOG0906">
    <property type="taxonomic scope" value="Eukaryota"/>
</dbReference>
<dbReference type="EC" id="2.7.1.137" evidence="2"/>
<evidence type="ECO:0000256" key="6">
    <source>
        <dbReference type="ARBA" id="ARBA00022840"/>
    </source>
</evidence>
<dbReference type="GO" id="GO:0034271">
    <property type="term" value="C:phosphatidylinositol 3-kinase complex, class III, type I"/>
    <property type="evidence" value="ECO:0000318"/>
    <property type="project" value="GO_Central"/>
</dbReference>
<dbReference type="SUPFAM" id="SSF56112">
    <property type="entry name" value="Protein kinase-like (PK-like)"/>
    <property type="match status" value="1"/>
</dbReference>
<keyword evidence="5" id="KW-0418">Kinase</keyword>
<dbReference type="PROSITE" id="PS00916">
    <property type="entry name" value="PI3_4_KINASE_2"/>
    <property type="match status" value="1"/>
</dbReference>
<dbReference type="GeneID" id="7443177"/>
<feature type="transmembrane region" description="Helical" evidence="8">
    <location>
        <begin position="182"/>
        <end position="201"/>
    </location>
</feature>
<gene>
    <name evidence="11" type="ORF">THAPSDRAFT_36937</name>
</gene>
<keyword evidence="12" id="KW-1185">Reference proteome</keyword>
<keyword evidence="6" id="KW-0067">ATP-binding</keyword>
<dbReference type="KEGG" id="tps:THAPSDRAFT_36937"/>
<dbReference type="PROSITE" id="PS50290">
    <property type="entry name" value="PI3_4_KINASE_3"/>
    <property type="match status" value="1"/>
</dbReference>
<dbReference type="InterPro" id="IPR042236">
    <property type="entry name" value="PI3K_accessory_sf"/>
</dbReference>
<keyword evidence="8" id="KW-1133">Transmembrane helix</keyword>
<feature type="domain" description="PIK helical" evidence="10">
    <location>
        <begin position="20"/>
        <end position="213"/>
    </location>
</feature>
<dbReference type="Proteomes" id="UP000001449">
    <property type="component" value="Chromosome 12"/>
</dbReference>
<keyword evidence="7 8" id="KW-0472">Membrane</keyword>
<dbReference type="GO" id="GO:0036092">
    <property type="term" value="P:phosphatidylinositol-3-phosphate biosynthetic process"/>
    <property type="evidence" value="ECO:0000318"/>
    <property type="project" value="GO_Central"/>
</dbReference>
<dbReference type="GO" id="GO:0006897">
    <property type="term" value="P:endocytosis"/>
    <property type="evidence" value="ECO:0000318"/>
    <property type="project" value="GO_Central"/>
</dbReference>
<keyword evidence="4" id="KW-0547">Nucleotide-binding</keyword>
<dbReference type="GO" id="GO:0005737">
    <property type="term" value="C:cytoplasm"/>
    <property type="evidence" value="ECO:0000318"/>
    <property type="project" value="GO_Central"/>
</dbReference>
<evidence type="ECO:0000256" key="5">
    <source>
        <dbReference type="ARBA" id="ARBA00022777"/>
    </source>
</evidence>
<dbReference type="SMART" id="SM00146">
    <property type="entry name" value="PI3Kc"/>
    <property type="match status" value="1"/>
</dbReference>
<dbReference type="EMBL" id="CM000647">
    <property type="protein sequence ID" value="EED89707.1"/>
    <property type="molecule type" value="Genomic_DNA"/>
</dbReference>
<dbReference type="GO" id="GO:0005777">
    <property type="term" value="C:peroxisome"/>
    <property type="evidence" value="ECO:0000318"/>
    <property type="project" value="GO_Central"/>
</dbReference>
<dbReference type="SUPFAM" id="SSF48371">
    <property type="entry name" value="ARM repeat"/>
    <property type="match status" value="1"/>
</dbReference>
<keyword evidence="8" id="KW-0812">Transmembrane</keyword>
<evidence type="ECO:0000256" key="4">
    <source>
        <dbReference type="ARBA" id="ARBA00022741"/>
    </source>
</evidence>
<dbReference type="InterPro" id="IPR018936">
    <property type="entry name" value="PI3/4_kinase_CS"/>
</dbReference>
<dbReference type="Pfam" id="PF00454">
    <property type="entry name" value="PI3_PI4_kinase"/>
    <property type="match status" value="1"/>
</dbReference>
<dbReference type="InterPro" id="IPR016024">
    <property type="entry name" value="ARM-type_fold"/>
</dbReference>
<dbReference type="Gene3D" id="1.10.1070.11">
    <property type="entry name" value="Phosphatidylinositol 3-/4-kinase, catalytic domain"/>
    <property type="match status" value="1"/>
</dbReference>
<dbReference type="RefSeq" id="XP_002293246.1">
    <property type="nucleotide sequence ID" value="XM_002293210.1"/>
</dbReference>
<keyword evidence="3" id="KW-0808">Transferase</keyword>
<evidence type="ECO:0000256" key="3">
    <source>
        <dbReference type="ARBA" id="ARBA00022679"/>
    </source>
</evidence>
<evidence type="ECO:0000259" key="9">
    <source>
        <dbReference type="PROSITE" id="PS50290"/>
    </source>
</evidence>
<dbReference type="AlphaFoldDB" id="B8CAM6"/>
<evidence type="ECO:0000259" key="10">
    <source>
        <dbReference type="PROSITE" id="PS51545"/>
    </source>
</evidence>
<dbReference type="GO" id="GO:0005768">
    <property type="term" value="C:endosome"/>
    <property type="evidence" value="ECO:0000318"/>
    <property type="project" value="GO_Central"/>
</dbReference>
<evidence type="ECO:0000256" key="7">
    <source>
        <dbReference type="ARBA" id="ARBA00023136"/>
    </source>
</evidence>
<organism evidence="11 12">
    <name type="scientific">Thalassiosira pseudonana</name>
    <name type="common">Marine diatom</name>
    <name type="synonym">Cyclotella nana</name>
    <dbReference type="NCBI Taxonomy" id="35128"/>
    <lineage>
        <taxon>Eukaryota</taxon>
        <taxon>Sar</taxon>
        <taxon>Stramenopiles</taxon>
        <taxon>Ochrophyta</taxon>
        <taxon>Bacillariophyta</taxon>
        <taxon>Coscinodiscophyceae</taxon>
        <taxon>Thalassiosirophycidae</taxon>
        <taxon>Thalassiosirales</taxon>
        <taxon>Thalassiosiraceae</taxon>
        <taxon>Thalassiosira</taxon>
    </lineage>
</organism>
<name>B8CAM6_THAPS</name>
<dbReference type="CDD" id="cd00896">
    <property type="entry name" value="PI3Kc_III"/>
    <property type="match status" value="1"/>
</dbReference>
<evidence type="ECO:0000313" key="11">
    <source>
        <dbReference type="EMBL" id="EED89707.1"/>
    </source>
</evidence>
<dbReference type="InterPro" id="IPR011009">
    <property type="entry name" value="Kinase-like_dom_sf"/>
</dbReference>
<reference evidence="11 12" key="1">
    <citation type="journal article" date="2004" name="Science">
        <title>The genome of the diatom Thalassiosira pseudonana: ecology, evolution, and metabolism.</title>
        <authorList>
            <person name="Armbrust E.V."/>
            <person name="Berges J.A."/>
            <person name="Bowler C."/>
            <person name="Green B.R."/>
            <person name="Martinez D."/>
            <person name="Putnam N.H."/>
            <person name="Zhou S."/>
            <person name="Allen A.E."/>
            <person name="Apt K.E."/>
            <person name="Bechner M."/>
            <person name="Brzezinski M.A."/>
            <person name="Chaal B.K."/>
            <person name="Chiovitti A."/>
            <person name="Davis A.K."/>
            <person name="Demarest M.S."/>
            <person name="Detter J.C."/>
            <person name="Glavina T."/>
            <person name="Goodstein D."/>
            <person name="Hadi M.Z."/>
            <person name="Hellsten U."/>
            <person name="Hildebrand M."/>
            <person name="Jenkins B.D."/>
            <person name="Jurka J."/>
            <person name="Kapitonov V.V."/>
            <person name="Kroger N."/>
            <person name="Lau W.W."/>
            <person name="Lane T.W."/>
            <person name="Larimer F.W."/>
            <person name="Lippmeier J.C."/>
            <person name="Lucas S."/>
            <person name="Medina M."/>
            <person name="Montsant A."/>
            <person name="Obornik M."/>
            <person name="Parker M.S."/>
            <person name="Palenik B."/>
            <person name="Pazour G.J."/>
            <person name="Richardson P.M."/>
            <person name="Rynearson T.A."/>
            <person name="Saito M.A."/>
            <person name="Schwartz D.C."/>
            <person name="Thamatrakoln K."/>
            <person name="Valentin K."/>
            <person name="Vardi A."/>
            <person name="Wilkerson F.P."/>
            <person name="Rokhsar D.S."/>
        </authorList>
    </citation>
    <scope>NUCLEOTIDE SEQUENCE [LARGE SCALE GENOMIC DNA]</scope>
    <source>
        <strain evidence="11 12">CCMP1335</strain>
    </source>
</reference>
<dbReference type="PANTHER" id="PTHR10048">
    <property type="entry name" value="PHOSPHATIDYLINOSITOL KINASE"/>
    <property type="match status" value="1"/>
</dbReference>
<accession>B8CAM6</accession>
<dbReference type="STRING" id="35128.B8CAM6"/>
<feature type="domain" description="PI3K/PI4K catalytic" evidence="9">
    <location>
        <begin position="284"/>
        <end position="556"/>
    </location>
</feature>
<evidence type="ECO:0000256" key="2">
    <source>
        <dbReference type="ARBA" id="ARBA00012073"/>
    </source>
</evidence>
<evidence type="ECO:0000313" key="12">
    <source>
        <dbReference type="Proteomes" id="UP000001449"/>
    </source>
</evidence>